<keyword evidence="2" id="KW-1185">Reference proteome</keyword>
<organism evidence="1 2">
    <name type="scientific">Providencia rustigianii DSM 4541</name>
    <dbReference type="NCBI Taxonomy" id="500637"/>
    <lineage>
        <taxon>Bacteria</taxon>
        <taxon>Pseudomonadati</taxon>
        <taxon>Pseudomonadota</taxon>
        <taxon>Gammaproteobacteria</taxon>
        <taxon>Enterobacterales</taxon>
        <taxon>Morganellaceae</taxon>
        <taxon>Providencia</taxon>
    </lineage>
</organism>
<protein>
    <submittedName>
        <fullName evidence="1">Uncharacterized protein</fullName>
    </submittedName>
</protein>
<name>D1P6I1_9GAMM</name>
<evidence type="ECO:0000313" key="1">
    <source>
        <dbReference type="EMBL" id="EFB71023.1"/>
    </source>
</evidence>
<dbReference type="eggNOG" id="ENOG5031D29">
    <property type="taxonomic scope" value="Bacteria"/>
</dbReference>
<comment type="caution">
    <text evidence="1">The sequence shown here is derived from an EMBL/GenBank/DDBJ whole genome shotgun (WGS) entry which is preliminary data.</text>
</comment>
<evidence type="ECO:0000313" key="2">
    <source>
        <dbReference type="Proteomes" id="UP000005512"/>
    </source>
</evidence>
<accession>D1P6I1</accession>
<dbReference type="HOGENOM" id="CLU_2668174_0_0_6"/>
<dbReference type="AlphaFoldDB" id="D1P6I1"/>
<proteinExistence type="predicted"/>
<dbReference type="STRING" id="500637.PROVRUST_07903"/>
<sequence>MMVVGAWIILVQAFARAKKTKAPSYVLPLTRGSLTLNNLILSPLYTGVKRNDQVYPDGADSRVYHGFRAFIIDAR</sequence>
<reference evidence="1" key="1">
    <citation type="submission" date="2009-12" db="EMBL/GenBank/DDBJ databases">
        <authorList>
            <person name="Weinstock G."/>
            <person name="Sodergren E."/>
            <person name="Clifton S."/>
            <person name="Fulton L."/>
            <person name="Fulton B."/>
            <person name="Courtney L."/>
            <person name="Fronick C."/>
            <person name="Harrison M."/>
            <person name="Strong C."/>
            <person name="Farmer C."/>
            <person name="Delahaunty K."/>
            <person name="Markovic C."/>
            <person name="Hall O."/>
            <person name="Minx P."/>
            <person name="Tomlinson C."/>
            <person name="Mitreva M."/>
            <person name="Nelson J."/>
            <person name="Hou S."/>
            <person name="Wollam A."/>
            <person name="Pepin K.H."/>
            <person name="Johnson M."/>
            <person name="Bhonagiri V."/>
            <person name="Nash W.E."/>
            <person name="Warren W."/>
            <person name="Chinwalla A."/>
            <person name="Mardis E.R."/>
            <person name="Wilson R.K."/>
        </authorList>
    </citation>
    <scope>NUCLEOTIDE SEQUENCE [LARGE SCALE GENOMIC DNA]</scope>
    <source>
        <strain evidence="1">DSM 4541</strain>
    </source>
</reference>
<dbReference type="Proteomes" id="UP000005512">
    <property type="component" value="Unassembled WGS sequence"/>
</dbReference>
<gene>
    <name evidence="1" type="ORF">PROVRUST_07903</name>
</gene>
<dbReference type="EMBL" id="ABXV02000043">
    <property type="protein sequence ID" value="EFB71023.1"/>
    <property type="molecule type" value="Genomic_DNA"/>
</dbReference>